<comment type="subcellular location">
    <subcellularLocation>
        <location evidence="1">Membrane</location>
        <topology evidence="1">Multi-pass membrane protein</topology>
    </subcellularLocation>
</comment>
<comment type="caution">
    <text evidence="9">The sequence shown here is derived from an EMBL/GenBank/DDBJ whole genome shotgun (WGS) entry which is preliminary data.</text>
</comment>
<evidence type="ECO:0000313" key="10">
    <source>
        <dbReference type="Proteomes" id="UP001301012"/>
    </source>
</evidence>
<protein>
    <submittedName>
        <fullName evidence="9">MIP/aquaporin family protein</fullName>
    </submittedName>
</protein>
<evidence type="ECO:0000256" key="8">
    <source>
        <dbReference type="SAM" id="Phobius"/>
    </source>
</evidence>
<proteinExistence type="inferred from homology"/>
<sequence length="277" mass="29299">MNVYLAEFIGVAMLIFFGCGVLAGNSLKTSGSYGAGNVAINIAWGCTVAMVIFCLGDISGAHINPAITIMNAVMGTFEWSLVPGYILAQIAGGAFGGVLVYLQFIDHWEKTDDPHAKLTIFATAPAIRNNVANFFSEYIVTFGLAFCILGMGTNVFLEGLQPLATGCLIFLVGTSFGGVTGAALNPARDLGPRLAHFFLPIAGKGTSDFKYAWIPIVAPIMGATTSGLVHNALYKGIVDYRLFAMVGLTVVTFIAIKLASEDNKEAIKNKQALNQIA</sequence>
<feature type="transmembrane region" description="Helical" evidence="8">
    <location>
        <begin position="240"/>
        <end position="260"/>
    </location>
</feature>
<evidence type="ECO:0000256" key="4">
    <source>
        <dbReference type="ARBA" id="ARBA00022692"/>
    </source>
</evidence>
<dbReference type="EMBL" id="JASKYM010000001">
    <property type="protein sequence ID" value="MDK2562186.1"/>
    <property type="molecule type" value="Genomic_DNA"/>
</dbReference>
<reference evidence="9 10" key="1">
    <citation type="submission" date="2023-05" db="EMBL/GenBank/DDBJ databases">
        <title>Rombocin, a short stable natural nisin variant, displays selective antimicrobial activity against Listeria monocytogenes and employs dual mode of action to kill target bacterial strains.</title>
        <authorList>
            <person name="Wambui J."/>
            <person name="Stephan R."/>
            <person name="Kuipers O.P."/>
        </authorList>
    </citation>
    <scope>NUCLEOTIDE SEQUENCE [LARGE SCALE GENOMIC DNA]</scope>
    <source>
        <strain evidence="9 10">RC002</strain>
    </source>
</reference>
<feature type="transmembrane region" description="Helical" evidence="8">
    <location>
        <begin position="82"/>
        <end position="102"/>
    </location>
</feature>
<feature type="transmembrane region" description="Helical" evidence="8">
    <location>
        <begin position="6"/>
        <end position="27"/>
    </location>
</feature>
<evidence type="ECO:0000256" key="1">
    <source>
        <dbReference type="ARBA" id="ARBA00004141"/>
    </source>
</evidence>
<keyword evidence="6 8" id="KW-0472">Membrane</keyword>
<keyword evidence="3 7" id="KW-0813">Transport</keyword>
<dbReference type="RefSeq" id="WP_284131170.1">
    <property type="nucleotide sequence ID" value="NZ_JASKYM010000001.1"/>
</dbReference>
<dbReference type="InterPro" id="IPR023271">
    <property type="entry name" value="Aquaporin-like"/>
</dbReference>
<keyword evidence="5 8" id="KW-1133">Transmembrane helix</keyword>
<feature type="transmembrane region" description="Helical" evidence="8">
    <location>
        <begin position="211"/>
        <end position="234"/>
    </location>
</feature>
<feature type="transmembrane region" description="Helical" evidence="8">
    <location>
        <begin position="163"/>
        <end position="184"/>
    </location>
</feature>
<dbReference type="Proteomes" id="UP001301012">
    <property type="component" value="Unassembled WGS sequence"/>
</dbReference>
<dbReference type="NCBIfam" id="TIGR00861">
    <property type="entry name" value="MIP"/>
    <property type="match status" value="1"/>
</dbReference>
<dbReference type="Gene3D" id="1.20.1080.10">
    <property type="entry name" value="Glycerol uptake facilitator protein"/>
    <property type="match status" value="1"/>
</dbReference>
<evidence type="ECO:0000256" key="2">
    <source>
        <dbReference type="ARBA" id="ARBA00006175"/>
    </source>
</evidence>
<gene>
    <name evidence="9" type="ORF">QOZ84_01390</name>
</gene>
<dbReference type="InterPro" id="IPR050363">
    <property type="entry name" value="MIP/Aquaporin"/>
</dbReference>
<dbReference type="PANTHER" id="PTHR43829:SF9">
    <property type="entry name" value="AQUAPORIN-9"/>
    <property type="match status" value="1"/>
</dbReference>
<name>A0ABT7E5I8_9FIRM</name>
<dbReference type="PANTHER" id="PTHR43829">
    <property type="entry name" value="AQUAPORIN OR AQUAGLYCEROPORIN RELATED"/>
    <property type="match status" value="1"/>
</dbReference>
<evidence type="ECO:0000256" key="3">
    <source>
        <dbReference type="ARBA" id="ARBA00022448"/>
    </source>
</evidence>
<dbReference type="SUPFAM" id="SSF81338">
    <property type="entry name" value="Aquaporin-like"/>
    <property type="match status" value="1"/>
</dbReference>
<organism evidence="9 10">
    <name type="scientific">Romboutsia sedimentorum</name>
    <dbReference type="NCBI Taxonomy" id="1368474"/>
    <lineage>
        <taxon>Bacteria</taxon>
        <taxon>Bacillati</taxon>
        <taxon>Bacillota</taxon>
        <taxon>Clostridia</taxon>
        <taxon>Peptostreptococcales</taxon>
        <taxon>Peptostreptococcaceae</taxon>
        <taxon>Romboutsia</taxon>
    </lineage>
</organism>
<comment type="similarity">
    <text evidence="2 7">Belongs to the MIP/aquaporin (TC 1.A.8) family.</text>
</comment>
<feature type="transmembrane region" description="Helical" evidence="8">
    <location>
        <begin position="138"/>
        <end position="157"/>
    </location>
</feature>
<evidence type="ECO:0000256" key="7">
    <source>
        <dbReference type="RuleBase" id="RU000477"/>
    </source>
</evidence>
<feature type="transmembrane region" description="Helical" evidence="8">
    <location>
        <begin position="39"/>
        <end position="62"/>
    </location>
</feature>
<evidence type="ECO:0000256" key="6">
    <source>
        <dbReference type="ARBA" id="ARBA00023136"/>
    </source>
</evidence>
<dbReference type="InterPro" id="IPR000425">
    <property type="entry name" value="MIP"/>
</dbReference>
<dbReference type="PRINTS" id="PR00783">
    <property type="entry name" value="MINTRINSICP"/>
</dbReference>
<evidence type="ECO:0000313" key="9">
    <source>
        <dbReference type="EMBL" id="MDK2562186.1"/>
    </source>
</evidence>
<evidence type="ECO:0000256" key="5">
    <source>
        <dbReference type="ARBA" id="ARBA00022989"/>
    </source>
</evidence>
<keyword evidence="4 7" id="KW-0812">Transmembrane</keyword>
<accession>A0ABT7E5I8</accession>
<keyword evidence="10" id="KW-1185">Reference proteome</keyword>
<dbReference type="Pfam" id="PF00230">
    <property type="entry name" value="MIP"/>
    <property type="match status" value="1"/>
</dbReference>